<keyword evidence="2" id="KW-1185">Reference proteome</keyword>
<dbReference type="Proteomes" id="UP000675881">
    <property type="component" value="Chromosome 7"/>
</dbReference>
<accession>A0A7R8D216</accession>
<sequence>MDFNFSSSIHNMTIDTITDAHKVDIIFLISVTLIFGCIGNAFIIINTLRYTTRRNTFNCTLLWGRFINLLLGCALPIILLEGHAKCMCIYILIPFIILHEKINLTLCALIKVGYLSVKRKCGAFPIVLNVFLNLSLSYLPYTSYFFESFVSYQFCTRGILSSLKTELPSSYMFLYMYDIIGLNSIVVDIICYCHLFRHAHNKNTIIRPFDPSKSSSRPFSLSVHLINYYSCFVVLVISIFVMIPPSALLNKPLIRIHEDSILSLLFYQIPAMMLIISFTPYLVIGSSQSLINDTKQLKGSCKRGEDVKTDNDDVIKIIFC</sequence>
<gene>
    <name evidence="1" type="ORF">LSAA_13371</name>
</gene>
<reference evidence="1" key="1">
    <citation type="submission" date="2021-02" db="EMBL/GenBank/DDBJ databases">
        <authorList>
            <person name="Bekaert M."/>
        </authorList>
    </citation>
    <scope>NUCLEOTIDE SEQUENCE</scope>
    <source>
        <strain evidence="1">IoA-00</strain>
    </source>
</reference>
<evidence type="ECO:0000313" key="2">
    <source>
        <dbReference type="Proteomes" id="UP000675881"/>
    </source>
</evidence>
<organism evidence="1 2">
    <name type="scientific">Lepeophtheirus salmonis</name>
    <name type="common">Salmon louse</name>
    <name type="synonym">Caligus salmonis</name>
    <dbReference type="NCBI Taxonomy" id="72036"/>
    <lineage>
        <taxon>Eukaryota</taxon>
        <taxon>Metazoa</taxon>
        <taxon>Ecdysozoa</taxon>
        <taxon>Arthropoda</taxon>
        <taxon>Crustacea</taxon>
        <taxon>Multicrustacea</taxon>
        <taxon>Hexanauplia</taxon>
        <taxon>Copepoda</taxon>
        <taxon>Siphonostomatoida</taxon>
        <taxon>Caligidae</taxon>
        <taxon>Lepeophtheirus</taxon>
    </lineage>
</organism>
<dbReference type="EMBL" id="HG994586">
    <property type="protein sequence ID" value="CAF3001275.1"/>
    <property type="molecule type" value="Genomic_DNA"/>
</dbReference>
<evidence type="ECO:0000313" key="1">
    <source>
        <dbReference type="EMBL" id="CAF3001275.1"/>
    </source>
</evidence>
<name>A0A7R8D216_LEPSM</name>
<protein>
    <submittedName>
        <fullName evidence="1">TSHR</fullName>
    </submittedName>
</protein>
<dbReference type="AlphaFoldDB" id="A0A7R8D216"/>
<proteinExistence type="predicted"/>